<dbReference type="AlphaFoldDB" id="A0A7W2KJT5"/>
<comment type="caution">
    <text evidence="1">The sequence shown here is derived from an EMBL/GenBank/DDBJ whole genome shotgun (WGS) entry which is preliminary data.</text>
</comment>
<protein>
    <submittedName>
        <fullName evidence="1">DUF535 domain-containing protein</fullName>
    </submittedName>
</protein>
<dbReference type="Pfam" id="PF04393">
    <property type="entry name" value="DUF535"/>
    <property type="match status" value="1"/>
</dbReference>
<reference evidence="1 2" key="1">
    <citation type="submission" date="2020-07" db="EMBL/GenBank/DDBJ databases">
        <title>Diversity of carbapenemase encoding genes among Pseudomonas putida group clinical isolates in a tertiary Brazilian hospital.</title>
        <authorList>
            <person name="Alberto-Lei F."/>
            <person name="Nodari C.S."/>
            <person name="Streling A.P."/>
            <person name="Paulino J.T."/>
            <person name="Bessa-Neto F.O."/>
            <person name="Cayo R."/>
            <person name="Gales A.C."/>
        </authorList>
    </citation>
    <scope>NUCLEOTIDE SEQUENCE [LARGE SCALE GENOMIC DNA]</scope>
    <source>
        <strain evidence="1 2">12815</strain>
    </source>
</reference>
<dbReference type="InterPro" id="IPR007488">
    <property type="entry name" value="DUF535"/>
</dbReference>
<accession>A0A7W2KJT5</accession>
<gene>
    <name evidence="1" type="ORF">H4C80_21740</name>
</gene>
<evidence type="ECO:0000313" key="1">
    <source>
        <dbReference type="EMBL" id="MBA6099726.1"/>
    </source>
</evidence>
<dbReference type="PANTHER" id="PTHR38785">
    <property type="entry name" value="HOMOLOG OF VIRK"/>
    <property type="match status" value="1"/>
</dbReference>
<name>A0A7W2KJT5_9PSED</name>
<evidence type="ECO:0000313" key="2">
    <source>
        <dbReference type="Proteomes" id="UP000545074"/>
    </source>
</evidence>
<dbReference type="EMBL" id="JACGCX010000019">
    <property type="protein sequence ID" value="MBA6099726.1"/>
    <property type="molecule type" value="Genomic_DNA"/>
</dbReference>
<dbReference type="RefSeq" id="WP_182390275.1">
    <property type="nucleotide sequence ID" value="NZ_JACGCX010000019.1"/>
</dbReference>
<dbReference type="PANTHER" id="PTHR38785:SF1">
    <property type="entry name" value="HOMOLOG OF VIRK"/>
    <property type="match status" value="1"/>
</dbReference>
<proteinExistence type="predicted"/>
<dbReference type="Proteomes" id="UP000545074">
    <property type="component" value="Unassembled WGS sequence"/>
</dbReference>
<sequence length="334" mass="36700">MMLGTLVKSVFTLQPGYSLRALHNKYKLSLQMARHWPQLDTFMQRLTAALGQPGVQQLGVDCIGVVQWPYISQHWEAPQRLDAVASHFELVARHFPGLLLLGRDDSLALCDLGSYSPGCCLVLDRPIWFKREGELVLNLFQGDLRVASLAFTLCQGPAGIGLYIGAVQGIHKGIDSDTSLAIYRDLTKDFEGLRPRSLLLEALKCLARTLGVARLYAVNDASRHHRHGYFGRDKGQELAANYDAIWQEHGASASEHADFYSLPLAPAQRAEADIPAKKRAMYRRRQALLDDVFTRLQAALPSNGANLGLQGTQGDAFAVSASAVGRPPVVDSLK</sequence>
<organism evidence="1 2">
    <name type="scientific">Pseudomonas juntendi</name>
    <dbReference type="NCBI Taxonomy" id="2666183"/>
    <lineage>
        <taxon>Bacteria</taxon>
        <taxon>Pseudomonadati</taxon>
        <taxon>Pseudomonadota</taxon>
        <taxon>Gammaproteobacteria</taxon>
        <taxon>Pseudomonadales</taxon>
        <taxon>Pseudomonadaceae</taxon>
        <taxon>Pseudomonas</taxon>
    </lineage>
</organism>